<name>A0A1Z9YZP6_9GAMM</name>
<dbReference type="AlphaFoldDB" id="A0A1Z9YZP6"/>
<feature type="transmembrane region" description="Helical" evidence="1">
    <location>
        <begin position="91"/>
        <end position="120"/>
    </location>
</feature>
<evidence type="ECO:0000256" key="1">
    <source>
        <dbReference type="SAM" id="Phobius"/>
    </source>
</evidence>
<protein>
    <submittedName>
        <fullName evidence="2">Uncharacterized protein</fullName>
    </submittedName>
</protein>
<keyword evidence="1" id="KW-0812">Transmembrane</keyword>
<organism evidence="2 3">
    <name type="scientific">Acinetobacter populi</name>
    <dbReference type="NCBI Taxonomy" id="1582270"/>
    <lineage>
        <taxon>Bacteria</taxon>
        <taxon>Pseudomonadati</taxon>
        <taxon>Pseudomonadota</taxon>
        <taxon>Gammaproteobacteria</taxon>
        <taxon>Moraxellales</taxon>
        <taxon>Moraxellaceae</taxon>
        <taxon>Acinetobacter</taxon>
    </lineage>
</organism>
<dbReference type="Proteomes" id="UP000196536">
    <property type="component" value="Unassembled WGS sequence"/>
</dbReference>
<sequence length="134" mass="15305">MWLITFTFLLGFLGMLSAQIVSLFALLPYLLAFYLMTVRFVKVNKILPTVTQRWQLSLGCTTIFWLYSILAGIIGLLMTQGHIDFVALKQAFSNIIFVIIFLGIFFILNAFLVVLGYWFLGNPTAKMLAHYHKS</sequence>
<keyword evidence="1" id="KW-0472">Membrane</keyword>
<feature type="transmembrane region" description="Helical" evidence="1">
    <location>
        <begin position="56"/>
        <end position="79"/>
    </location>
</feature>
<accession>A0A1Z9YZP6</accession>
<proteinExistence type="predicted"/>
<dbReference type="InterPro" id="IPR047730">
    <property type="entry name" value="ABZJ_00895-like"/>
</dbReference>
<keyword evidence="1" id="KW-1133">Transmembrane helix</keyword>
<feature type="transmembrane region" description="Helical" evidence="1">
    <location>
        <begin position="6"/>
        <end position="35"/>
    </location>
</feature>
<gene>
    <name evidence="2" type="ORF">CAP51_08020</name>
</gene>
<dbReference type="EMBL" id="NEXX01000002">
    <property type="protein sequence ID" value="OUY07678.1"/>
    <property type="molecule type" value="Genomic_DNA"/>
</dbReference>
<reference evidence="2 3" key="1">
    <citation type="submission" date="2017-05" db="EMBL/GenBank/DDBJ databases">
        <title>Acinetobacter populi ANC 5415 (= PBJ7), whole genome shotgun sequencing project.</title>
        <authorList>
            <person name="Nemec A."/>
            <person name="Radolfova-Krizova L."/>
        </authorList>
    </citation>
    <scope>NUCLEOTIDE SEQUENCE [LARGE SCALE GENOMIC DNA]</scope>
    <source>
        <strain evidence="2 3">PBJ7</strain>
    </source>
</reference>
<dbReference type="NCBIfam" id="NF038216">
    <property type="entry name" value="ABZJ_00895_fam"/>
    <property type="match status" value="1"/>
</dbReference>
<comment type="caution">
    <text evidence="2">The sequence shown here is derived from an EMBL/GenBank/DDBJ whole genome shotgun (WGS) entry which is preliminary data.</text>
</comment>
<evidence type="ECO:0000313" key="2">
    <source>
        <dbReference type="EMBL" id="OUY07678.1"/>
    </source>
</evidence>
<evidence type="ECO:0000313" key="3">
    <source>
        <dbReference type="Proteomes" id="UP000196536"/>
    </source>
</evidence>
<keyword evidence="3" id="KW-1185">Reference proteome</keyword>